<evidence type="ECO:0000313" key="3">
    <source>
        <dbReference type="Proteomes" id="UP000033684"/>
    </source>
</evidence>
<reference evidence="3" key="1">
    <citation type="submission" date="2015-03" db="EMBL/GenBank/DDBJ databases">
        <title>Draft genome sequence of a novel methanotroph (Sn10-6) isolated from flooded ricefield rhizosphere in India.</title>
        <authorList>
            <person name="Pandit P.S."/>
            <person name="Pore S.D."/>
            <person name="Arora P."/>
            <person name="Kapse N.G."/>
            <person name="Dhakephalkar P.K."/>
            <person name="Rahalkar M.C."/>
        </authorList>
    </citation>
    <scope>NUCLEOTIDE SEQUENCE [LARGE SCALE GENOMIC DNA]</scope>
    <source>
        <strain evidence="3">Sn10-6</strain>
    </source>
</reference>
<comment type="caution">
    <text evidence="2">The sequence shown here is derived from an EMBL/GenBank/DDBJ whole genome shotgun (WGS) entry which is preliminary data.</text>
</comment>
<evidence type="ECO:0000256" key="1">
    <source>
        <dbReference type="SAM" id="MobiDB-lite"/>
    </source>
</evidence>
<evidence type="ECO:0000313" key="2">
    <source>
        <dbReference type="EMBL" id="KJV05172.1"/>
    </source>
</evidence>
<feature type="region of interest" description="Disordered" evidence="1">
    <location>
        <begin position="80"/>
        <end position="105"/>
    </location>
</feature>
<name>A0A0F3IES6_9GAMM</name>
<keyword evidence="3" id="KW-1185">Reference proteome</keyword>
<organism evidence="2 3">
    <name type="scientific">Methylocucumis oryzae</name>
    <dbReference type="NCBI Taxonomy" id="1632867"/>
    <lineage>
        <taxon>Bacteria</taxon>
        <taxon>Pseudomonadati</taxon>
        <taxon>Pseudomonadota</taxon>
        <taxon>Gammaproteobacteria</taxon>
        <taxon>Methylococcales</taxon>
        <taxon>Methylococcaceae</taxon>
        <taxon>Methylocucumis</taxon>
    </lineage>
</organism>
<dbReference type="Proteomes" id="UP000033684">
    <property type="component" value="Unassembled WGS sequence"/>
</dbReference>
<gene>
    <name evidence="2" type="ORF">VZ94_20085</name>
</gene>
<feature type="compositionally biased region" description="Basic and acidic residues" evidence="1">
    <location>
        <begin position="93"/>
        <end position="105"/>
    </location>
</feature>
<dbReference type="RefSeq" id="WP_045780588.1">
    <property type="nucleotide sequence ID" value="NZ_LAJX01000283.1"/>
</dbReference>
<reference evidence="2 3" key="2">
    <citation type="journal article" date="2016" name="Microb. Ecol.">
        <title>Genome Characteristics of a Novel Type I Methanotroph (Sn10-6) Isolated from a Flooded Indian Rice Field.</title>
        <authorList>
            <person name="Rahalkar M.C."/>
            <person name="Pandit P.S."/>
            <person name="Dhakephalkar P.K."/>
            <person name="Pore S."/>
            <person name="Arora P."/>
            <person name="Kapse N."/>
        </authorList>
    </citation>
    <scope>NUCLEOTIDE SEQUENCE [LARGE SCALE GENOMIC DNA]</scope>
    <source>
        <strain evidence="2 3">Sn10-6</strain>
    </source>
</reference>
<dbReference type="AlphaFoldDB" id="A0A0F3IES6"/>
<feature type="region of interest" description="Disordered" evidence="1">
    <location>
        <begin position="32"/>
        <end position="58"/>
    </location>
</feature>
<proteinExistence type="predicted"/>
<accession>A0A0F3IES6</accession>
<feature type="non-terminal residue" evidence="2">
    <location>
        <position position="1"/>
    </location>
</feature>
<dbReference type="EMBL" id="LAJX01000283">
    <property type="protein sequence ID" value="KJV05172.1"/>
    <property type="molecule type" value="Genomic_DNA"/>
</dbReference>
<sequence>FWYRSRTVFMAFGGLVLVTALFTGGTQRTNLTEEFNPNTNSLENKASVSQSTQVEPEVDDSKIIKRSYIIEDIKSNVGEAHKNNALKPQSKPGLEDEAKKILSKS</sequence>
<protein>
    <submittedName>
        <fullName evidence="2">Uncharacterized protein</fullName>
    </submittedName>
</protein>
<feature type="compositionally biased region" description="Polar residues" evidence="1">
    <location>
        <begin position="32"/>
        <end position="54"/>
    </location>
</feature>